<dbReference type="AlphaFoldDB" id="A0A401S7R0"/>
<reference evidence="2 3" key="1">
    <citation type="journal article" date="2018" name="Nat. Ecol. Evol.">
        <title>Shark genomes provide insights into elasmobranch evolution and the origin of vertebrates.</title>
        <authorList>
            <person name="Hara Y"/>
            <person name="Yamaguchi K"/>
            <person name="Onimaru K"/>
            <person name="Kadota M"/>
            <person name="Koyanagi M"/>
            <person name="Keeley SD"/>
            <person name="Tatsumi K"/>
            <person name="Tanaka K"/>
            <person name="Motone F"/>
            <person name="Kageyama Y"/>
            <person name="Nozu R"/>
            <person name="Adachi N"/>
            <person name="Nishimura O"/>
            <person name="Nakagawa R"/>
            <person name="Tanegashima C"/>
            <person name="Kiyatake I"/>
            <person name="Matsumoto R"/>
            <person name="Murakumo K"/>
            <person name="Nishida K"/>
            <person name="Terakita A"/>
            <person name="Kuratani S"/>
            <person name="Sato K"/>
            <person name="Hyodo S Kuraku.S."/>
        </authorList>
    </citation>
    <scope>NUCLEOTIDE SEQUENCE [LARGE SCALE GENOMIC DNA]</scope>
</reference>
<organism evidence="2 3">
    <name type="scientific">Chiloscyllium punctatum</name>
    <name type="common">Brownbanded bambooshark</name>
    <name type="synonym">Hemiscyllium punctatum</name>
    <dbReference type="NCBI Taxonomy" id="137246"/>
    <lineage>
        <taxon>Eukaryota</taxon>
        <taxon>Metazoa</taxon>
        <taxon>Chordata</taxon>
        <taxon>Craniata</taxon>
        <taxon>Vertebrata</taxon>
        <taxon>Chondrichthyes</taxon>
        <taxon>Elasmobranchii</taxon>
        <taxon>Galeomorphii</taxon>
        <taxon>Galeoidea</taxon>
        <taxon>Orectolobiformes</taxon>
        <taxon>Hemiscylliidae</taxon>
        <taxon>Chiloscyllium</taxon>
    </lineage>
</organism>
<protein>
    <submittedName>
        <fullName evidence="2">Uncharacterized protein</fullName>
    </submittedName>
</protein>
<accession>A0A401S7R0</accession>
<evidence type="ECO:0000256" key="1">
    <source>
        <dbReference type="SAM" id="MobiDB-lite"/>
    </source>
</evidence>
<sequence length="86" mass="9096">MGGGDVRGFESVLQPAGRRQHVGGGSGEDLNGFLLNAAEGCPHVDAVAEAAPRRRLCSGTRDDPDNIRPDCDSIKARSIHWLLAAM</sequence>
<gene>
    <name evidence="2" type="ORF">chiPu_0004833</name>
</gene>
<proteinExistence type="predicted"/>
<feature type="region of interest" description="Disordered" evidence="1">
    <location>
        <begin position="1"/>
        <end position="25"/>
    </location>
</feature>
<evidence type="ECO:0000313" key="3">
    <source>
        <dbReference type="Proteomes" id="UP000287033"/>
    </source>
</evidence>
<dbReference type="Proteomes" id="UP000287033">
    <property type="component" value="Unassembled WGS sequence"/>
</dbReference>
<dbReference type="EMBL" id="BEZZ01000122">
    <property type="protein sequence ID" value="GCC26416.1"/>
    <property type="molecule type" value="Genomic_DNA"/>
</dbReference>
<comment type="caution">
    <text evidence="2">The sequence shown here is derived from an EMBL/GenBank/DDBJ whole genome shotgun (WGS) entry which is preliminary data.</text>
</comment>
<name>A0A401S7R0_CHIPU</name>
<keyword evidence="3" id="KW-1185">Reference proteome</keyword>
<evidence type="ECO:0000313" key="2">
    <source>
        <dbReference type="EMBL" id="GCC26416.1"/>
    </source>
</evidence>